<dbReference type="PRINTS" id="PR00463">
    <property type="entry name" value="EP450I"/>
</dbReference>
<protein>
    <recommendedName>
        <fullName evidence="8">Cytochrome P450</fullName>
    </recommendedName>
</protein>
<keyword evidence="5" id="KW-1133">Transmembrane helix</keyword>
<evidence type="ECO:0000256" key="4">
    <source>
        <dbReference type="SAM" id="MobiDB-lite"/>
    </source>
</evidence>
<evidence type="ECO:0000313" key="7">
    <source>
        <dbReference type="Proteomes" id="UP001633002"/>
    </source>
</evidence>
<name>A0ABD3HMU2_9MARC</name>
<dbReference type="PANTHER" id="PTHR24286">
    <property type="entry name" value="CYTOCHROME P450 26"/>
    <property type="match status" value="1"/>
</dbReference>
<comment type="caution">
    <text evidence="6">The sequence shown here is derived from an EMBL/GenBank/DDBJ whole genome shotgun (WGS) entry which is preliminary data.</text>
</comment>
<keyword evidence="3" id="KW-0349">Heme</keyword>
<dbReference type="Gene3D" id="1.10.630.10">
    <property type="entry name" value="Cytochrome P450"/>
    <property type="match status" value="1"/>
</dbReference>
<dbReference type="AlphaFoldDB" id="A0ABD3HMU2"/>
<dbReference type="Pfam" id="PF00067">
    <property type="entry name" value="p450"/>
    <property type="match status" value="1"/>
</dbReference>
<feature type="region of interest" description="Disordered" evidence="4">
    <location>
        <begin position="485"/>
        <end position="538"/>
    </location>
</feature>
<dbReference type="InterPro" id="IPR002401">
    <property type="entry name" value="Cyt_P450_E_grp-I"/>
</dbReference>
<proteinExistence type="predicted"/>
<reference evidence="6 7" key="1">
    <citation type="submission" date="2024-09" db="EMBL/GenBank/DDBJ databases">
        <title>Chromosome-scale assembly of Riccia sorocarpa.</title>
        <authorList>
            <person name="Paukszto L."/>
        </authorList>
    </citation>
    <scope>NUCLEOTIDE SEQUENCE [LARGE SCALE GENOMIC DNA]</scope>
    <source>
        <strain evidence="6">LP-2024</strain>
        <tissue evidence="6">Aerial parts of the thallus</tissue>
    </source>
</reference>
<sequence length="839" mass="94972">MWTGEFINVVEQTVAALSVICFVFLIRAWWNWQTAGRRFRTIPSKGTLGWPIVGETFSISRCIGDRDFTYEKWLKERIQKYGTMFKSHLFLKPWIVVTTLEETKFVLDDPHKQLVSGAPKSLVRILGRSSIFAIEGKEHREVYKILNDSVLMSELKKKTADFNSLMRHSLSSWDGQTVEIWGDMQRVIFKIMTLKFFGIPWDSEIADGTAPLLQTASQGLTCVPINFPGTVFYKAINARLKLEQILLPIIRELRSSESGGSSKYADSSEDFPYQEVLNYEMNGEKISDVGVCDILLSPILTGSHGPSTVIGLTIYHLTNNPSVLEKAQAEVDRIRKRKEELGEIDISVSDLKDLKYLTQVYNEVLRISTVVPGTARIAKTDIHYNGYVIPKGWSVLTPFVLAHMDPKLYPEPTKFDPDRFETPPNPGKFFPFGRGYRSCVGRDFTKLVVLMALYHIISNFTWDAVSCSGKFTYFPVVNMTGGYHFSMKSRTNRSPPAEVTRRKKARETPEQASCAGPSEPPSSRPKKGVKRGVPKKPVDPDKIEGQYLIEFEVIPDPDRHIRWGYVNWYGRGSAFEALHNRDLMAVGLGLALELPIHRPHLDPHDDPEQRLDFADFMAHSLHREVFAVQAHLKDDKPERYMETFVAIPLTWILIHLERITGEECDALPAAPADPSEAMPDYCLEPTIKEGPQDLSRGDGYEGLPPHILIGPSGVHNMGGDRVEAVHPRNNLDKHVKLKGFRKLHDHGICLRDVLFVDTSPERNSRNHPYSGMHPKTVDAFPSASIAVEWLARFTDWLTTWTENVLPTVDLVRAYWRHEDGHCRAHFGVARLLGGDASAR</sequence>
<dbReference type="SUPFAM" id="SSF48264">
    <property type="entry name" value="Cytochrome P450"/>
    <property type="match status" value="1"/>
</dbReference>
<evidence type="ECO:0000256" key="5">
    <source>
        <dbReference type="SAM" id="Phobius"/>
    </source>
</evidence>
<dbReference type="EMBL" id="JBJQOH010000003">
    <property type="protein sequence ID" value="KAL3692106.1"/>
    <property type="molecule type" value="Genomic_DNA"/>
</dbReference>
<evidence type="ECO:0000256" key="3">
    <source>
        <dbReference type="PIRSR" id="PIRSR602401-1"/>
    </source>
</evidence>
<evidence type="ECO:0000313" key="6">
    <source>
        <dbReference type="EMBL" id="KAL3692106.1"/>
    </source>
</evidence>
<keyword evidence="2 3" id="KW-0408">Iron</keyword>
<feature type="transmembrane region" description="Helical" evidence="5">
    <location>
        <begin position="12"/>
        <end position="30"/>
    </location>
</feature>
<keyword evidence="5" id="KW-0472">Membrane</keyword>
<organism evidence="6 7">
    <name type="scientific">Riccia sorocarpa</name>
    <dbReference type="NCBI Taxonomy" id="122646"/>
    <lineage>
        <taxon>Eukaryota</taxon>
        <taxon>Viridiplantae</taxon>
        <taxon>Streptophyta</taxon>
        <taxon>Embryophyta</taxon>
        <taxon>Marchantiophyta</taxon>
        <taxon>Marchantiopsida</taxon>
        <taxon>Marchantiidae</taxon>
        <taxon>Marchantiales</taxon>
        <taxon>Ricciaceae</taxon>
        <taxon>Riccia</taxon>
    </lineage>
</organism>
<dbReference type="Proteomes" id="UP001633002">
    <property type="component" value="Unassembled WGS sequence"/>
</dbReference>
<dbReference type="InterPro" id="IPR036396">
    <property type="entry name" value="Cyt_P450_sf"/>
</dbReference>
<feature type="compositionally biased region" description="Basic residues" evidence="4">
    <location>
        <begin position="524"/>
        <end position="534"/>
    </location>
</feature>
<feature type="binding site" description="axial binding residue" evidence="3">
    <location>
        <position position="439"/>
    </location>
    <ligand>
        <name>heme</name>
        <dbReference type="ChEBI" id="CHEBI:30413"/>
    </ligand>
    <ligandPart>
        <name>Fe</name>
        <dbReference type="ChEBI" id="CHEBI:18248"/>
    </ligandPart>
</feature>
<evidence type="ECO:0008006" key="8">
    <source>
        <dbReference type="Google" id="ProtNLM"/>
    </source>
</evidence>
<dbReference type="GO" id="GO:0046872">
    <property type="term" value="F:metal ion binding"/>
    <property type="evidence" value="ECO:0007669"/>
    <property type="project" value="UniProtKB-KW"/>
</dbReference>
<evidence type="ECO:0000256" key="1">
    <source>
        <dbReference type="ARBA" id="ARBA00022723"/>
    </source>
</evidence>
<accession>A0ABD3HMU2</accession>
<dbReference type="InterPro" id="IPR001128">
    <property type="entry name" value="Cyt_P450"/>
</dbReference>
<keyword evidence="1 3" id="KW-0479">Metal-binding</keyword>
<dbReference type="PANTHER" id="PTHR24286:SF356">
    <property type="entry name" value="ENT-KAURENOIC ACID OXIDASE 2"/>
    <property type="match status" value="1"/>
</dbReference>
<dbReference type="PRINTS" id="PR00385">
    <property type="entry name" value="P450"/>
</dbReference>
<dbReference type="InterPro" id="IPR017972">
    <property type="entry name" value="Cyt_P450_CS"/>
</dbReference>
<comment type="cofactor">
    <cofactor evidence="3">
        <name>heme</name>
        <dbReference type="ChEBI" id="CHEBI:30413"/>
    </cofactor>
</comment>
<dbReference type="PROSITE" id="PS00086">
    <property type="entry name" value="CYTOCHROME_P450"/>
    <property type="match status" value="1"/>
</dbReference>
<gene>
    <name evidence="6" type="ORF">R1sor_005757</name>
</gene>
<keyword evidence="7" id="KW-1185">Reference proteome</keyword>
<keyword evidence="5" id="KW-0812">Transmembrane</keyword>
<evidence type="ECO:0000256" key="2">
    <source>
        <dbReference type="ARBA" id="ARBA00023004"/>
    </source>
</evidence>